<name>D2W008_NAEGR</name>
<dbReference type="VEuPathDB" id="AmoebaDB:NAEGRDRAFT_81886"/>
<proteinExistence type="predicted"/>
<feature type="transmembrane region" description="Helical" evidence="1">
    <location>
        <begin position="658"/>
        <end position="682"/>
    </location>
</feature>
<sequence>MQLTPTTVVLLLILSCLLVSISSTHQQDCLPVSISPTKQISCSDTACVYNINTALTTSYTGDNYCFKLTDDSSMVNITLGDDFSAVLSSSYCYYTDDPLPRYTAFCSSTDVCTPPSFTGNTYPSSFSYKTPTYKQQGYSRACYNVAFEAFRRFKVCKLNKPTYSGSVIATYQELTYTIPIANNVGVVKLGTSGVSVVVNLTSSTLPFSTDFVVVDLTAQTDFYFLPYSMVNSESTNDVSRIGWVKVNNVNNAESMINCQSPRGTCNFNVTLPQTSVLQSLMHFSTDCKNPSTTTLSFDNASITRRILELNSANRASMLTKSSVYSDKNLALSISASKDFISHAIARPEHILGYGYLGVDSNGEPIIIGNDINGIPSVTYSSTETVSDRMTNCGVISGDAKVYHALEKAIPNNPTAVSTYMYSFNSSCTYIQRYDAINRDGPFAWQGLGGYDTPQNTELTAYTWPDNMLKRITFYGNNTERGFIPVTVEPLDTTALATVTISLSSLTSISIQVGGELTIPIPKVRSQVTLMNCSSTTCVISSKDEQGCWFESKPAVFRPTYAPLQVSRKNQLMIYPTKDFTGTIEMIVTCGKYSSSLLMDYNFKLLPNGTVVDIDPPSNSWTTELNYLYAEMKKVFVEFFDSFDYDISSFYGTSGLKRALITIGIFTLLAIFTTIIVTILFCCMNQ</sequence>
<dbReference type="RefSeq" id="XP_002670408.1">
    <property type="nucleotide sequence ID" value="XM_002670362.1"/>
</dbReference>
<evidence type="ECO:0000256" key="1">
    <source>
        <dbReference type="SAM" id="Phobius"/>
    </source>
</evidence>
<feature type="chain" id="PRO_5003038016" evidence="2">
    <location>
        <begin position="27"/>
        <end position="685"/>
    </location>
</feature>
<evidence type="ECO:0000256" key="2">
    <source>
        <dbReference type="SAM" id="SignalP"/>
    </source>
</evidence>
<keyword evidence="1" id="KW-0472">Membrane</keyword>
<gene>
    <name evidence="3" type="ORF">NAEGRDRAFT_81886</name>
</gene>
<dbReference type="InParanoid" id="D2W008"/>
<reference evidence="3 4" key="1">
    <citation type="journal article" date="2010" name="Cell">
        <title>The genome of Naegleria gruberi illuminates early eukaryotic versatility.</title>
        <authorList>
            <person name="Fritz-Laylin L.K."/>
            <person name="Prochnik S.E."/>
            <person name="Ginger M.L."/>
            <person name="Dacks J.B."/>
            <person name="Carpenter M.L."/>
            <person name="Field M.C."/>
            <person name="Kuo A."/>
            <person name="Paredez A."/>
            <person name="Chapman J."/>
            <person name="Pham J."/>
            <person name="Shu S."/>
            <person name="Neupane R."/>
            <person name="Cipriano M."/>
            <person name="Mancuso J."/>
            <person name="Tu H."/>
            <person name="Salamov A."/>
            <person name="Lindquist E."/>
            <person name="Shapiro H."/>
            <person name="Lucas S."/>
            <person name="Grigoriev I.V."/>
            <person name="Cande W.Z."/>
            <person name="Fulton C."/>
            <person name="Rokhsar D.S."/>
            <person name="Dawson S.C."/>
        </authorList>
    </citation>
    <scope>NUCLEOTIDE SEQUENCE [LARGE SCALE GENOMIC DNA]</scope>
    <source>
        <strain evidence="3 4">NEG-M</strain>
    </source>
</reference>
<evidence type="ECO:0000313" key="3">
    <source>
        <dbReference type="EMBL" id="EFC37664.1"/>
    </source>
</evidence>
<keyword evidence="1" id="KW-1133">Transmembrane helix</keyword>
<dbReference type="Proteomes" id="UP000006671">
    <property type="component" value="Unassembled WGS sequence"/>
</dbReference>
<keyword evidence="1" id="KW-0812">Transmembrane</keyword>
<keyword evidence="4" id="KW-1185">Reference proteome</keyword>
<evidence type="ECO:0000313" key="4">
    <source>
        <dbReference type="Proteomes" id="UP000006671"/>
    </source>
</evidence>
<organism evidence="4">
    <name type="scientific">Naegleria gruberi</name>
    <name type="common">Amoeba</name>
    <dbReference type="NCBI Taxonomy" id="5762"/>
    <lineage>
        <taxon>Eukaryota</taxon>
        <taxon>Discoba</taxon>
        <taxon>Heterolobosea</taxon>
        <taxon>Tetramitia</taxon>
        <taxon>Eutetramitia</taxon>
        <taxon>Vahlkampfiidae</taxon>
        <taxon>Naegleria</taxon>
    </lineage>
</organism>
<accession>D2W008</accession>
<dbReference type="EMBL" id="GG738916">
    <property type="protein sequence ID" value="EFC37664.1"/>
    <property type="molecule type" value="Genomic_DNA"/>
</dbReference>
<dbReference type="AlphaFoldDB" id="D2W008"/>
<dbReference type="GeneID" id="8857573"/>
<dbReference type="KEGG" id="ngr:NAEGRDRAFT_81886"/>
<keyword evidence="2" id="KW-0732">Signal</keyword>
<feature type="signal peptide" evidence="2">
    <location>
        <begin position="1"/>
        <end position="26"/>
    </location>
</feature>
<protein>
    <submittedName>
        <fullName evidence="3">Uncharacterized protein</fullName>
    </submittedName>
</protein>